<name>A0A2T5C6B8_9BACT</name>
<dbReference type="InterPro" id="IPR029044">
    <property type="entry name" value="Nucleotide-diphossugar_trans"/>
</dbReference>
<dbReference type="Gene3D" id="3.90.550.10">
    <property type="entry name" value="Spore Coat Polysaccharide Biosynthesis Protein SpsA, Chain A"/>
    <property type="match status" value="1"/>
</dbReference>
<dbReference type="RefSeq" id="WP_107820591.1">
    <property type="nucleotide sequence ID" value="NZ_QAAD01000001.1"/>
</dbReference>
<proteinExistence type="predicted"/>
<dbReference type="CDD" id="cd06915">
    <property type="entry name" value="NTP_transferase_WcbM_like"/>
    <property type="match status" value="1"/>
</dbReference>
<keyword evidence="2" id="KW-0548">Nucleotidyltransferase</keyword>
<dbReference type="EMBL" id="QAAD01000001">
    <property type="protein sequence ID" value="PTN10490.1"/>
    <property type="molecule type" value="Genomic_DNA"/>
</dbReference>
<reference evidence="2 3" key="1">
    <citation type="submission" date="2018-04" db="EMBL/GenBank/DDBJ databases">
        <title>Genomic Encyclopedia of Archaeal and Bacterial Type Strains, Phase II (KMG-II): from individual species to whole genera.</title>
        <authorList>
            <person name="Goeker M."/>
        </authorList>
    </citation>
    <scope>NUCLEOTIDE SEQUENCE [LARGE SCALE GENOMIC DNA]</scope>
    <source>
        <strain evidence="2 3">DSM 28823</strain>
    </source>
</reference>
<evidence type="ECO:0000259" key="1">
    <source>
        <dbReference type="Pfam" id="PF00483"/>
    </source>
</evidence>
<dbReference type="SUPFAM" id="SSF53448">
    <property type="entry name" value="Nucleotide-diphospho-sugar transferases"/>
    <property type="match status" value="1"/>
</dbReference>
<evidence type="ECO:0000313" key="2">
    <source>
        <dbReference type="EMBL" id="PTN10490.1"/>
    </source>
</evidence>
<dbReference type="Pfam" id="PF00483">
    <property type="entry name" value="NTP_transferase"/>
    <property type="match status" value="1"/>
</dbReference>
<protein>
    <submittedName>
        <fullName evidence="2">D-glycero-alpha-D-manno-heptose 1-phosphate guanylyltransferase</fullName>
    </submittedName>
</protein>
<dbReference type="PANTHER" id="PTHR22572">
    <property type="entry name" value="SUGAR-1-PHOSPHATE GUANYL TRANSFERASE"/>
    <property type="match status" value="1"/>
</dbReference>
<dbReference type="GO" id="GO:0016779">
    <property type="term" value="F:nucleotidyltransferase activity"/>
    <property type="evidence" value="ECO:0007669"/>
    <property type="project" value="UniProtKB-KW"/>
</dbReference>
<keyword evidence="2" id="KW-0808">Transferase</keyword>
<dbReference type="OrthoDB" id="9803871at2"/>
<keyword evidence="3" id="KW-1185">Reference proteome</keyword>
<dbReference type="AlphaFoldDB" id="A0A2T5C6B8"/>
<gene>
    <name evidence="2" type="ORF">C8N47_101139</name>
</gene>
<organism evidence="2 3">
    <name type="scientific">Mangrovibacterium marinum</name>
    <dbReference type="NCBI Taxonomy" id="1639118"/>
    <lineage>
        <taxon>Bacteria</taxon>
        <taxon>Pseudomonadati</taxon>
        <taxon>Bacteroidota</taxon>
        <taxon>Bacteroidia</taxon>
        <taxon>Marinilabiliales</taxon>
        <taxon>Prolixibacteraceae</taxon>
        <taxon>Mangrovibacterium</taxon>
    </lineage>
</organism>
<dbReference type="InterPro" id="IPR050486">
    <property type="entry name" value="Mannose-1P_guanyltransferase"/>
</dbReference>
<feature type="domain" description="Nucleotidyl transferase" evidence="1">
    <location>
        <begin position="7"/>
        <end position="230"/>
    </location>
</feature>
<comment type="caution">
    <text evidence="2">The sequence shown here is derived from an EMBL/GenBank/DDBJ whole genome shotgun (WGS) entry which is preliminary data.</text>
</comment>
<evidence type="ECO:0000313" key="3">
    <source>
        <dbReference type="Proteomes" id="UP000243525"/>
    </source>
</evidence>
<accession>A0A2T5C6B8</accession>
<dbReference type="InterPro" id="IPR005835">
    <property type="entry name" value="NTP_transferase_dom"/>
</dbReference>
<dbReference type="Proteomes" id="UP000243525">
    <property type="component" value="Unassembled WGS sequence"/>
</dbReference>
<sequence length="237" mass="26641">MSKISEALILAGGLGTRLRSVSEGNPKALVGIAGKPFLEYLLDYLIHCGIERFVFSVGYKAANVQAHFGKSYSGKPIEYAVEAKPLGTGGAIVNSLSFTTSDHVLVVNGDSIFLTDIQQQFREHLRRKADVTLALKKMQSFDRYGSVVVADDQRIVAFKEKEFTEEGLINGGVYIVDVAKFKVNDFPEKFSIENDYFQKKVLERKFYGVESDGYFIDIGVPDDFRKAQHEFRRFTNR</sequence>